<evidence type="ECO:0000313" key="1">
    <source>
        <dbReference type="EMBL" id="AUQ95977.1"/>
    </source>
</evidence>
<dbReference type="EMBL" id="CP010705">
    <property type="protein sequence ID" value="AUQ95977.1"/>
    <property type="molecule type" value="Genomic_DNA"/>
</dbReference>
<reference evidence="1 2" key="1">
    <citation type="journal article" date="2017" name="Genome Biol. Evol.">
        <title>Trajectories and Drivers of Genome Evolution in Surface-Associated Marine Phaeobacter.</title>
        <authorList>
            <person name="Freese H.M."/>
            <person name="Sikorski J."/>
            <person name="Bunk B."/>
            <person name="Scheuner C."/>
            <person name="Meier-Kolthoff J.P."/>
            <person name="Sproer C."/>
            <person name="Gram L."/>
            <person name="Overmann J."/>
        </authorList>
    </citation>
    <scope>NUCLEOTIDE SEQUENCE [LARGE SCALE GENOMIC DNA]</scope>
    <source>
        <strain evidence="1 2">P66</strain>
    </source>
</reference>
<gene>
    <name evidence="1" type="ORF">PhaeoP66_03235</name>
</gene>
<name>A0ABM6RHL1_9RHOB</name>
<dbReference type="Proteomes" id="UP000236536">
    <property type="component" value="Chromosome"/>
</dbReference>
<proteinExistence type="predicted"/>
<protein>
    <submittedName>
        <fullName evidence="1">Uncharacterized protein</fullName>
    </submittedName>
</protein>
<sequence>MANPLTYVKDYDFSAFQELRPSTPLPGDRLDVELQNIEDALDSVIAAVANVRRSDGKLQNAVVMPESLSDELLQLMSGTIPPPDTGLLFLLDGVEVGRARTFDLTGTGASLAIENNVATLDVPGATAGAKTFATGQALRDDETASYPVGTILSVAAESTSYIVASPVVTDQDLTTTGGVKAYENGPVFSDMYRLRAALIRGDLRDGQQVSCYGQSYTVDSTATGLESAFWDFGVDGLRRIGDHPDNVYLMTAFPDQDRTHQNMYLSRNGSTLRRLNQFPIKRGEGGANTGGRDSQPFWSRKVGQIIMPVTGPNGSPYDFSFYFMNALGDPEIVNCQIPGTNQYGGVRDTVLPGATRAADTIWGPRFHNVGDAVWMTISLRTQDNYEDGFGNDSQTMRPYLAEVLAINDTPGAQSITLGPPVAMDIATPTTAMLEPDITQGDDGTWFVCIKNSENRNIEIHSGPSLFARFTKLVTLDLDNTPDPDDETDPNNTLDSLEGPIWVRRVYYDAATGAKRLQISVQAAHNRGPTNELIGVPVEFISSGGPEGPYGPAQDVNNGHSMRNGDIVNIALEPDPRALPALLAAAASYGGQYPAQVERAILLPEGTKELTPQQDVLYVVDGADYVCDLTIDAIEGRRFWLGCLSPSAGTKINVQNNANCVGPVVVGGNGFEIREVLYVEDILDKYLVTSSYLDGSGGSGLSDWSEDANGNFIPTVDGKSIGNSDNRVRGLVFQARKADGTVGTNHAEAFRAENGAPKFGAIGDTTTNNGEDFAMYETFYTPGITSGVHIWNPGLGCGMRFAALTGDLEIDMANMKNGFGFGFYIPQANSHTLTLTTSDTIEWITSPDPAVLSGGHAGAVLIGLRQISGGLILGAAVEK</sequence>
<accession>A0ABM6RHL1</accession>
<evidence type="ECO:0000313" key="2">
    <source>
        <dbReference type="Proteomes" id="UP000236536"/>
    </source>
</evidence>
<organism evidence="1 2">
    <name type="scientific">Phaeobacter inhibens</name>
    <dbReference type="NCBI Taxonomy" id="221822"/>
    <lineage>
        <taxon>Bacteria</taxon>
        <taxon>Pseudomonadati</taxon>
        <taxon>Pseudomonadota</taxon>
        <taxon>Alphaproteobacteria</taxon>
        <taxon>Rhodobacterales</taxon>
        <taxon>Roseobacteraceae</taxon>
        <taxon>Phaeobacter</taxon>
    </lineage>
</organism>
<reference evidence="1 2" key="2">
    <citation type="journal article" date="2017" name="Int. J. Syst. Evol. Microbiol.">
        <title>Adaptation of Surface-Associated Bacteria to the Open Ocean: A Genomically Distinct Subpopulation of Phaeobacter gallaeciensis Colonizes Pacific Mesozooplankton.</title>
        <authorList>
            <person name="Freese H.M."/>
            <person name="Methner A."/>
            <person name="Overmann J."/>
        </authorList>
    </citation>
    <scope>NUCLEOTIDE SEQUENCE [LARGE SCALE GENOMIC DNA]</scope>
    <source>
        <strain evidence="1 2">P66</strain>
    </source>
</reference>
<keyword evidence="2" id="KW-1185">Reference proteome</keyword>